<evidence type="ECO:0000256" key="1">
    <source>
        <dbReference type="ARBA" id="ARBA00001966"/>
    </source>
</evidence>
<evidence type="ECO:0000256" key="3">
    <source>
        <dbReference type="ARBA" id="ARBA00022691"/>
    </source>
</evidence>
<organism evidence="7">
    <name type="scientific">marine sediment metagenome</name>
    <dbReference type="NCBI Taxonomy" id="412755"/>
    <lineage>
        <taxon>unclassified sequences</taxon>
        <taxon>metagenomes</taxon>
        <taxon>ecological metagenomes</taxon>
    </lineage>
</organism>
<comment type="caution">
    <text evidence="7">The sequence shown here is derived from an EMBL/GenBank/DDBJ whole genome shotgun (WGS) entry which is preliminary data.</text>
</comment>
<proteinExistence type="predicted"/>
<dbReference type="GO" id="GO:0051539">
    <property type="term" value="F:4 iron, 4 sulfur cluster binding"/>
    <property type="evidence" value="ECO:0007669"/>
    <property type="project" value="UniProtKB-KW"/>
</dbReference>
<comment type="cofactor">
    <cofactor evidence="1">
        <name>[4Fe-4S] cluster</name>
        <dbReference type="ChEBI" id="CHEBI:49883"/>
    </cofactor>
</comment>
<gene>
    <name evidence="7" type="ORF">S01H1_55389</name>
</gene>
<name>X0XIW0_9ZZZZ</name>
<keyword evidence="6" id="KW-0411">Iron-sulfur</keyword>
<evidence type="ECO:0000256" key="2">
    <source>
        <dbReference type="ARBA" id="ARBA00022485"/>
    </source>
</evidence>
<keyword evidence="5" id="KW-0408">Iron</keyword>
<dbReference type="EMBL" id="BARS01036001">
    <property type="protein sequence ID" value="GAG24906.1"/>
    <property type="molecule type" value="Genomic_DNA"/>
</dbReference>
<evidence type="ECO:0000256" key="4">
    <source>
        <dbReference type="ARBA" id="ARBA00022723"/>
    </source>
</evidence>
<feature type="non-terminal residue" evidence="7">
    <location>
        <position position="92"/>
    </location>
</feature>
<keyword evidence="4" id="KW-0479">Metal-binding</keyword>
<evidence type="ECO:0000256" key="6">
    <source>
        <dbReference type="ARBA" id="ARBA00023014"/>
    </source>
</evidence>
<keyword evidence="3" id="KW-0949">S-adenosyl-L-methionine</keyword>
<evidence type="ECO:0008006" key="8">
    <source>
        <dbReference type="Google" id="ProtNLM"/>
    </source>
</evidence>
<dbReference type="GO" id="GO:0046872">
    <property type="term" value="F:metal ion binding"/>
    <property type="evidence" value="ECO:0007669"/>
    <property type="project" value="UniProtKB-KW"/>
</dbReference>
<dbReference type="PANTHER" id="PTHR30352">
    <property type="entry name" value="PYRUVATE FORMATE-LYASE-ACTIVATING ENZYME"/>
    <property type="match status" value="1"/>
</dbReference>
<accession>X0XIW0</accession>
<keyword evidence="2" id="KW-0004">4Fe-4S</keyword>
<evidence type="ECO:0000313" key="7">
    <source>
        <dbReference type="EMBL" id="GAG24906.1"/>
    </source>
</evidence>
<protein>
    <recommendedName>
        <fullName evidence="8">Radical SAM core domain-containing protein</fullName>
    </recommendedName>
</protein>
<dbReference type="InterPro" id="IPR034457">
    <property type="entry name" value="Organic_radical-activating"/>
</dbReference>
<evidence type="ECO:0000256" key="5">
    <source>
        <dbReference type="ARBA" id="ARBA00023004"/>
    </source>
</evidence>
<dbReference type="PANTHER" id="PTHR30352:SF5">
    <property type="entry name" value="PYRUVATE FORMATE-LYASE 1-ACTIVATING ENZYME"/>
    <property type="match status" value="1"/>
</dbReference>
<reference evidence="7" key="1">
    <citation type="journal article" date="2014" name="Front. Microbiol.">
        <title>High frequency of phylogenetically diverse reductive dehalogenase-homologous genes in deep subseafloor sedimentary metagenomes.</title>
        <authorList>
            <person name="Kawai M."/>
            <person name="Futagami T."/>
            <person name="Toyoda A."/>
            <person name="Takaki Y."/>
            <person name="Nishi S."/>
            <person name="Hori S."/>
            <person name="Arai W."/>
            <person name="Tsubouchi T."/>
            <person name="Morono Y."/>
            <person name="Uchiyama I."/>
            <person name="Ito T."/>
            <person name="Fujiyama A."/>
            <person name="Inagaki F."/>
            <person name="Takami H."/>
        </authorList>
    </citation>
    <scope>NUCLEOTIDE SEQUENCE</scope>
    <source>
        <strain evidence="7">Expedition CK06-06</strain>
    </source>
</reference>
<sequence length="92" mass="10227">MEKESRFYEPFGEDSVRCTICPRMCVVKEGETGFCATKENRDGRLFSLTYGELSALAVDPIEKKPLAHFHPGSRSLSVSGVGCSFTCPWCQN</sequence>
<dbReference type="AlphaFoldDB" id="X0XIW0"/>